<evidence type="ECO:0000256" key="9">
    <source>
        <dbReference type="ARBA" id="ARBA00023204"/>
    </source>
</evidence>
<dbReference type="OrthoDB" id="9804442at2"/>
<proteinExistence type="inferred from homology"/>
<keyword evidence="6" id="KW-0227">DNA damage</keyword>
<evidence type="ECO:0000256" key="1">
    <source>
        <dbReference type="ARBA" id="ARBA00001946"/>
    </source>
</evidence>
<protein>
    <recommendedName>
        <fullName evidence="11">8-oxo-dGTP diphosphatase</fullName>
        <ecNumber evidence="11">3.6.1.55</ecNumber>
    </recommendedName>
</protein>
<evidence type="ECO:0000256" key="4">
    <source>
        <dbReference type="ARBA" id="ARBA00022705"/>
    </source>
</evidence>
<dbReference type="SUPFAM" id="SSF55811">
    <property type="entry name" value="Nudix"/>
    <property type="match status" value="1"/>
</dbReference>
<reference evidence="13 14" key="1">
    <citation type="submission" date="2009-11" db="EMBL/GenBank/DDBJ databases">
        <authorList>
            <person name="Weinstock G."/>
            <person name="Sodergren E."/>
            <person name="Clifton S."/>
            <person name="Fulton L."/>
            <person name="Fulton B."/>
            <person name="Courtney L."/>
            <person name="Fronick C."/>
            <person name="Harrison M."/>
            <person name="Strong C."/>
            <person name="Farmer C."/>
            <person name="Delahaunty K."/>
            <person name="Markovic C."/>
            <person name="Hall O."/>
            <person name="Minx P."/>
            <person name="Tomlinson C."/>
            <person name="Mitreva M."/>
            <person name="Nelson J."/>
            <person name="Hou S."/>
            <person name="Wollam A."/>
            <person name="Pepin K.H."/>
            <person name="Johnson M."/>
            <person name="Bhonagiri V."/>
            <person name="Nash W.E."/>
            <person name="Warren W."/>
            <person name="Chinwalla A."/>
            <person name="Mardis E.R."/>
            <person name="Wilson R.K."/>
        </authorList>
    </citation>
    <scope>NUCLEOTIDE SEQUENCE [LARGE SCALE GENOMIC DNA]</scope>
    <source>
        <strain evidence="13 14">DSM 20093</strain>
    </source>
</reference>
<evidence type="ECO:0000256" key="3">
    <source>
        <dbReference type="ARBA" id="ARBA00022457"/>
    </source>
</evidence>
<evidence type="ECO:0000256" key="7">
    <source>
        <dbReference type="ARBA" id="ARBA00022801"/>
    </source>
</evidence>
<evidence type="ECO:0000259" key="12">
    <source>
        <dbReference type="PROSITE" id="PS51462"/>
    </source>
</evidence>
<evidence type="ECO:0000313" key="14">
    <source>
        <dbReference type="Proteomes" id="UP000003656"/>
    </source>
</evidence>
<evidence type="ECO:0000256" key="11">
    <source>
        <dbReference type="ARBA" id="ARBA00038905"/>
    </source>
</evidence>
<evidence type="ECO:0000256" key="2">
    <source>
        <dbReference type="ARBA" id="ARBA00005582"/>
    </source>
</evidence>
<gene>
    <name evidence="13" type="ORF">BIFGAL_04152</name>
</gene>
<comment type="caution">
    <text evidence="13">The sequence shown here is derived from an EMBL/GenBank/DDBJ whole genome shotgun (WGS) entry which is preliminary data.</text>
</comment>
<comment type="cofactor">
    <cofactor evidence="1">
        <name>Mg(2+)</name>
        <dbReference type="ChEBI" id="CHEBI:18420"/>
    </cofactor>
</comment>
<evidence type="ECO:0000256" key="6">
    <source>
        <dbReference type="ARBA" id="ARBA00022763"/>
    </source>
</evidence>
<keyword evidence="5" id="KW-0479">Metal-binding</keyword>
<dbReference type="PRINTS" id="PR00502">
    <property type="entry name" value="NUDIXFAMILY"/>
</dbReference>
<comment type="similarity">
    <text evidence="2">Belongs to the Nudix hydrolase family.</text>
</comment>
<dbReference type="GO" id="GO:0044715">
    <property type="term" value="F:8-oxo-dGDP phosphatase activity"/>
    <property type="evidence" value="ECO:0007669"/>
    <property type="project" value="TreeGrafter"/>
</dbReference>
<dbReference type="InterPro" id="IPR015797">
    <property type="entry name" value="NUDIX_hydrolase-like_dom_sf"/>
</dbReference>
<dbReference type="GO" id="GO:0006260">
    <property type="term" value="P:DNA replication"/>
    <property type="evidence" value="ECO:0007669"/>
    <property type="project" value="UniProtKB-KW"/>
</dbReference>
<dbReference type="CDD" id="cd03425">
    <property type="entry name" value="NUDIX_MutT_NudA_like"/>
    <property type="match status" value="1"/>
</dbReference>
<name>D1NWA5_9BIFI</name>
<dbReference type="GO" id="GO:0008413">
    <property type="term" value="F:8-oxo-7,8-dihydroguanosine triphosphate pyrophosphatase activity"/>
    <property type="evidence" value="ECO:0007669"/>
    <property type="project" value="TreeGrafter"/>
</dbReference>
<comment type="catalytic activity">
    <reaction evidence="10">
        <text>8-oxo-dGTP + H2O = 8-oxo-dGMP + diphosphate + H(+)</text>
        <dbReference type="Rhea" id="RHEA:31575"/>
        <dbReference type="ChEBI" id="CHEBI:15377"/>
        <dbReference type="ChEBI" id="CHEBI:15378"/>
        <dbReference type="ChEBI" id="CHEBI:33019"/>
        <dbReference type="ChEBI" id="CHEBI:63224"/>
        <dbReference type="ChEBI" id="CHEBI:77896"/>
        <dbReference type="EC" id="3.6.1.55"/>
    </reaction>
</comment>
<feature type="domain" description="Nudix hydrolase" evidence="12">
    <location>
        <begin position="6"/>
        <end position="130"/>
    </location>
</feature>
<organism evidence="13 14">
    <name type="scientific">Bifidobacterium gallicum DSM 20093 = LMG 11596</name>
    <dbReference type="NCBI Taxonomy" id="561180"/>
    <lineage>
        <taxon>Bacteria</taxon>
        <taxon>Bacillati</taxon>
        <taxon>Actinomycetota</taxon>
        <taxon>Actinomycetes</taxon>
        <taxon>Bifidobacteriales</taxon>
        <taxon>Bifidobacteriaceae</taxon>
        <taxon>Bifidobacterium</taxon>
    </lineage>
</organism>
<evidence type="ECO:0000256" key="10">
    <source>
        <dbReference type="ARBA" id="ARBA00035861"/>
    </source>
</evidence>
<dbReference type="GO" id="GO:0035539">
    <property type="term" value="F:8-oxo-7,8-dihydrodeoxyguanosine triphosphate pyrophosphatase activity"/>
    <property type="evidence" value="ECO:0007669"/>
    <property type="project" value="UniProtKB-EC"/>
</dbReference>
<keyword evidence="7 13" id="KW-0378">Hydrolase</keyword>
<evidence type="ECO:0000313" key="13">
    <source>
        <dbReference type="EMBL" id="EFA22391.1"/>
    </source>
</evidence>
<dbReference type="GO" id="GO:0046872">
    <property type="term" value="F:metal ion binding"/>
    <property type="evidence" value="ECO:0007669"/>
    <property type="project" value="UniProtKB-KW"/>
</dbReference>
<keyword evidence="8" id="KW-0460">Magnesium</keyword>
<dbReference type="InterPro" id="IPR047127">
    <property type="entry name" value="MutT-like"/>
</dbReference>
<evidence type="ECO:0000256" key="5">
    <source>
        <dbReference type="ARBA" id="ARBA00022723"/>
    </source>
</evidence>
<dbReference type="PANTHER" id="PTHR47707:SF1">
    <property type="entry name" value="NUDIX HYDROLASE FAMILY PROTEIN"/>
    <property type="match status" value="1"/>
</dbReference>
<sequence>MGDGMKLIDVAGAAIVRDGRVLCAQRRSGKSLAGFWEFPGGKIEQGETPDQALRREIAEELRCGVQVGERVCTSEYDYDFGHVHLTVFLCHLLSGDPVLTEHAQMRWVLPVDMPALDWAPVDADPVRLISAMTF</sequence>
<dbReference type="PROSITE" id="PS51462">
    <property type="entry name" value="NUDIX"/>
    <property type="match status" value="1"/>
</dbReference>
<keyword evidence="9" id="KW-0234">DNA repair</keyword>
<dbReference type="InterPro" id="IPR029119">
    <property type="entry name" value="MutY_C"/>
</dbReference>
<dbReference type="EMBL" id="ABXB03000004">
    <property type="protein sequence ID" value="EFA22391.1"/>
    <property type="molecule type" value="Genomic_DNA"/>
</dbReference>
<dbReference type="RefSeq" id="WP_006295609.1">
    <property type="nucleotide sequence ID" value="NZ_ABXB03000004.1"/>
</dbReference>
<accession>D1NWA5</accession>
<dbReference type="Proteomes" id="UP000003656">
    <property type="component" value="Unassembled WGS sequence"/>
</dbReference>
<dbReference type="AlphaFoldDB" id="D1NWA5"/>
<dbReference type="InterPro" id="IPR000086">
    <property type="entry name" value="NUDIX_hydrolase_dom"/>
</dbReference>
<dbReference type="InterPro" id="IPR020476">
    <property type="entry name" value="Nudix_hydrolase"/>
</dbReference>
<evidence type="ECO:0000256" key="8">
    <source>
        <dbReference type="ARBA" id="ARBA00022842"/>
    </source>
</evidence>
<dbReference type="GO" id="GO:0044716">
    <property type="term" value="F:8-oxo-GDP phosphatase activity"/>
    <property type="evidence" value="ECO:0007669"/>
    <property type="project" value="TreeGrafter"/>
</dbReference>
<dbReference type="eggNOG" id="COG0494">
    <property type="taxonomic scope" value="Bacteria"/>
</dbReference>
<keyword evidence="4" id="KW-0235">DNA replication</keyword>
<dbReference type="STRING" id="561180.BIFGAL_04152"/>
<dbReference type="PANTHER" id="PTHR47707">
    <property type="entry name" value="8-OXO-DGTP DIPHOSPHATASE"/>
    <property type="match status" value="1"/>
</dbReference>
<dbReference type="Gene3D" id="3.90.79.10">
    <property type="entry name" value="Nucleoside Triphosphate Pyrophosphohydrolase"/>
    <property type="match status" value="1"/>
</dbReference>
<keyword evidence="3" id="KW-0515">Mutator protein</keyword>
<dbReference type="Pfam" id="PF14815">
    <property type="entry name" value="NUDIX_4"/>
    <property type="match status" value="1"/>
</dbReference>
<dbReference type="GO" id="GO:0006281">
    <property type="term" value="P:DNA repair"/>
    <property type="evidence" value="ECO:0007669"/>
    <property type="project" value="UniProtKB-KW"/>
</dbReference>
<dbReference type="EC" id="3.6.1.55" evidence="11"/>